<dbReference type="InterPro" id="IPR029044">
    <property type="entry name" value="Nucleotide-diphossugar_trans"/>
</dbReference>
<dbReference type="Pfam" id="PF00535">
    <property type="entry name" value="Glycos_transf_2"/>
    <property type="match status" value="1"/>
</dbReference>
<dbReference type="AlphaFoldDB" id="A0A5Q0BIK7"/>
<dbReference type="Pfam" id="PF02709">
    <property type="entry name" value="Glyco_transf_7C"/>
    <property type="match status" value="1"/>
</dbReference>
<dbReference type="RefSeq" id="WP_153247982.1">
    <property type="nucleotide sequence ID" value="NZ_CP044205.1"/>
</dbReference>
<dbReference type="GO" id="GO:0016740">
    <property type="term" value="F:transferase activity"/>
    <property type="evidence" value="ECO:0007669"/>
    <property type="project" value="UniProtKB-KW"/>
</dbReference>
<organism evidence="5 6">
    <name type="scientific">Candidatus Methylospira mobilis</name>
    <dbReference type="NCBI Taxonomy" id="1808979"/>
    <lineage>
        <taxon>Bacteria</taxon>
        <taxon>Pseudomonadati</taxon>
        <taxon>Pseudomonadota</taxon>
        <taxon>Gammaproteobacteria</taxon>
        <taxon>Methylococcales</taxon>
        <taxon>Methylococcaceae</taxon>
        <taxon>Candidatus Methylospira</taxon>
    </lineage>
</organism>
<evidence type="ECO:0000256" key="2">
    <source>
        <dbReference type="SAM" id="Coils"/>
    </source>
</evidence>
<dbReference type="PANTHER" id="PTHR43685:SF3">
    <property type="entry name" value="SLR2126 PROTEIN"/>
    <property type="match status" value="1"/>
</dbReference>
<feature type="domain" description="Glycosyltransferase 2-like" evidence="3">
    <location>
        <begin position="5"/>
        <end position="138"/>
    </location>
</feature>
<dbReference type="EMBL" id="CP044205">
    <property type="protein sequence ID" value="QFY41997.1"/>
    <property type="molecule type" value="Genomic_DNA"/>
</dbReference>
<dbReference type="SUPFAM" id="SSF53448">
    <property type="entry name" value="Nucleotide-diphospho-sugar transferases"/>
    <property type="match status" value="1"/>
</dbReference>
<dbReference type="KEGG" id="mmob:F6R98_04580"/>
<dbReference type="Proteomes" id="UP000325755">
    <property type="component" value="Chromosome"/>
</dbReference>
<dbReference type="InterPro" id="IPR001173">
    <property type="entry name" value="Glyco_trans_2-like"/>
</dbReference>
<dbReference type="InterPro" id="IPR027791">
    <property type="entry name" value="Galactosyl_T_C"/>
</dbReference>
<proteinExistence type="predicted"/>
<keyword evidence="1 5" id="KW-0808">Transferase</keyword>
<dbReference type="OrthoDB" id="9801954at2"/>
<feature type="coiled-coil region" evidence="2">
    <location>
        <begin position="240"/>
        <end position="267"/>
    </location>
</feature>
<accession>A0A5Q0BIK7</accession>
<keyword evidence="2" id="KW-0175">Coiled coil</keyword>
<reference evidence="5 6" key="1">
    <citation type="submission" date="2019-09" db="EMBL/GenBank/DDBJ databases">
        <title>Ecophysiology of the spiral-shaped methanotroph Methylospira mobilis as revealed by the complete genome sequence.</title>
        <authorList>
            <person name="Oshkin I.Y."/>
            <person name="Dedysh S.N."/>
            <person name="Miroshnikov K."/>
            <person name="Danilova O.V."/>
            <person name="Hakobyan A."/>
            <person name="Liesack W."/>
        </authorList>
    </citation>
    <scope>NUCLEOTIDE SEQUENCE [LARGE SCALE GENOMIC DNA]</scope>
    <source>
        <strain evidence="5 6">Shm1</strain>
    </source>
</reference>
<sequence length="282" mass="32243">MSIAVIVTTYQRPLALNCVLSSLAAQTRLPDEVIIADDGSGAETADLISIWQKKFPCPLQHVWQKNLGFRAARSRNRAVVASRSDYLIFLDGDCLVFPDFVAKHRALAETKHIVMGSRILCSQELTRRIEQQQEQPAHWGPFFWLQARLCKHVNRLLPLLMLPGHKWRKQKNKHWKGIRTFNLAVWRSDFFRVNGFDETFQGWGHEDADLAVRLLHSGVSRKHGQFALPVLHLWHTESDRSREAINRANLEQRLAKAQIRAQNGIDQYAAPHGAEAITEYAS</sequence>
<evidence type="ECO:0000313" key="5">
    <source>
        <dbReference type="EMBL" id="QFY41997.1"/>
    </source>
</evidence>
<evidence type="ECO:0000259" key="3">
    <source>
        <dbReference type="Pfam" id="PF00535"/>
    </source>
</evidence>
<dbReference type="InterPro" id="IPR050834">
    <property type="entry name" value="Glycosyltransf_2"/>
</dbReference>
<name>A0A5Q0BIK7_9GAMM</name>
<dbReference type="PANTHER" id="PTHR43685">
    <property type="entry name" value="GLYCOSYLTRANSFERASE"/>
    <property type="match status" value="1"/>
</dbReference>
<evidence type="ECO:0000259" key="4">
    <source>
        <dbReference type="Pfam" id="PF02709"/>
    </source>
</evidence>
<evidence type="ECO:0000256" key="1">
    <source>
        <dbReference type="ARBA" id="ARBA00022679"/>
    </source>
</evidence>
<dbReference type="Gene3D" id="3.90.550.10">
    <property type="entry name" value="Spore Coat Polysaccharide Biosynthesis Protein SpsA, Chain A"/>
    <property type="match status" value="1"/>
</dbReference>
<evidence type="ECO:0000313" key="6">
    <source>
        <dbReference type="Proteomes" id="UP000325755"/>
    </source>
</evidence>
<gene>
    <name evidence="5" type="ORF">F6R98_04580</name>
</gene>
<dbReference type="InParanoid" id="A0A5Q0BIK7"/>
<protein>
    <submittedName>
        <fullName evidence="5">Glycosyltransferase</fullName>
    </submittedName>
</protein>
<dbReference type="CDD" id="cd06420">
    <property type="entry name" value="GT2_Chondriotin_Pol_N"/>
    <property type="match status" value="1"/>
</dbReference>
<feature type="domain" description="Galactosyltransferase C-terminal" evidence="4">
    <location>
        <begin position="172"/>
        <end position="220"/>
    </location>
</feature>
<keyword evidence="6" id="KW-1185">Reference proteome</keyword>